<dbReference type="RefSeq" id="WP_380005886.1">
    <property type="nucleotide sequence ID" value="NZ_JBHLYR010000013.1"/>
</dbReference>
<dbReference type="EMBL" id="JBHLYR010000013">
    <property type="protein sequence ID" value="MFB9991198.1"/>
    <property type="molecule type" value="Genomic_DNA"/>
</dbReference>
<keyword evidence="3" id="KW-1185">Reference proteome</keyword>
<reference evidence="2 3" key="1">
    <citation type="submission" date="2024-09" db="EMBL/GenBank/DDBJ databases">
        <authorList>
            <person name="Sun Q."/>
            <person name="Mori K."/>
        </authorList>
    </citation>
    <scope>NUCLEOTIDE SEQUENCE [LARGE SCALE GENOMIC DNA]</scope>
    <source>
        <strain evidence="2 3">JCM 13503</strain>
    </source>
</reference>
<proteinExistence type="predicted"/>
<sequence>MIVLLVVSCSVFVWLIWILGSELMRAVTQQDWGWATTWGAVTIIMGWGLWRFFREVWLLWQEIRPSK</sequence>
<accession>A0ABV6AUM3</accession>
<gene>
    <name evidence="2" type="ORF">ACFFLM_04275</name>
</gene>
<comment type="caution">
    <text evidence="2">The sequence shown here is derived from an EMBL/GenBank/DDBJ whole genome shotgun (WGS) entry which is preliminary data.</text>
</comment>
<keyword evidence="1" id="KW-0812">Transmembrane</keyword>
<evidence type="ECO:0000256" key="1">
    <source>
        <dbReference type="SAM" id="Phobius"/>
    </source>
</evidence>
<evidence type="ECO:0000313" key="3">
    <source>
        <dbReference type="Proteomes" id="UP001589733"/>
    </source>
</evidence>
<name>A0ABV6AUM3_9DEIO</name>
<keyword evidence="1" id="KW-1133">Transmembrane helix</keyword>
<feature type="transmembrane region" description="Helical" evidence="1">
    <location>
        <begin position="35"/>
        <end position="53"/>
    </location>
</feature>
<keyword evidence="1" id="KW-0472">Membrane</keyword>
<protein>
    <submittedName>
        <fullName evidence="2">Uncharacterized protein</fullName>
    </submittedName>
</protein>
<dbReference type="Proteomes" id="UP001589733">
    <property type="component" value="Unassembled WGS sequence"/>
</dbReference>
<evidence type="ECO:0000313" key="2">
    <source>
        <dbReference type="EMBL" id="MFB9991198.1"/>
    </source>
</evidence>
<organism evidence="2 3">
    <name type="scientific">Deinococcus oregonensis</name>
    <dbReference type="NCBI Taxonomy" id="1805970"/>
    <lineage>
        <taxon>Bacteria</taxon>
        <taxon>Thermotogati</taxon>
        <taxon>Deinococcota</taxon>
        <taxon>Deinococci</taxon>
        <taxon>Deinococcales</taxon>
        <taxon>Deinococcaceae</taxon>
        <taxon>Deinococcus</taxon>
    </lineage>
</organism>